<evidence type="ECO:0000259" key="8">
    <source>
        <dbReference type="Pfam" id="PF08240"/>
    </source>
</evidence>
<dbReference type="Gene3D" id="3.90.180.10">
    <property type="entry name" value="Medium-chain alcohol dehydrogenases, catalytic domain"/>
    <property type="match status" value="1"/>
</dbReference>
<dbReference type="EMBL" id="CADCXV010000269">
    <property type="protein sequence ID" value="CAB0029188.1"/>
    <property type="molecule type" value="Genomic_DNA"/>
</dbReference>
<evidence type="ECO:0000256" key="6">
    <source>
        <dbReference type="ARBA" id="ARBA00026132"/>
    </source>
</evidence>
<name>A0A6H5HW19_9HYME</name>
<dbReference type="Proteomes" id="UP000479190">
    <property type="component" value="Unassembled WGS sequence"/>
</dbReference>
<evidence type="ECO:0000256" key="1">
    <source>
        <dbReference type="ARBA" id="ARBA00001947"/>
    </source>
</evidence>
<dbReference type="GO" id="GO:0008270">
    <property type="term" value="F:zinc ion binding"/>
    <property type="evidence" value="ECO:0007669"/>
    <property type="project" value="InterPro"/>
</dbReference>
<evidence type="ECO:0000256" key="7">
    <source>
        <dbReference type="ARBA" id="ARBA00032485"/>
    </source>
</evidence>
<evidence type="ECO:0000313" key="9">
    <source>
        <dbReference type="EMBL" id="CAB0029188.1"/>
    </source>
</evidence>
<feature type="domain" description="Alcohol dehydrogenase-like N-terminal" evidence="8">
    <location>
        <begin position="26"/>
        <end position="137"/>
    </location>
</feature>
<gene>
    <name evidence="9" type="ORF">TBRA_LOCUS1251</name>
</gene>
<dbReference type="PANTHER" id="PTHR43161">
    <property type="entry name" value="SORBITOL DEHYDROGENASE"/>
    <property type="match status" value="1"/>
</dbReference>
<dbReference type="GO" id="GO:0006062">
    <property type="term" value="P:sorbitol catabolic process"/>
    <property type="evidence" value="ECO:0007669"/>
    <property type="project" value="TreeGrafter"/>
</dbReference>
<dbReference type="InterPro" id="IPR013154">
    <property type="entry name" value="ADH-like_N"/>
</dbReference>
<dbReference type="InterPro" id="IPR002328">
    <property type="entry name" value="ADH_Zn_CS"/>
</dbReference>
<evidence type="ECO:0000256" key="2">
    <source>
        <dbReference type="ARBA" id="ARBA00008072"/>
    </source>
</evidence>
<evidence type="ECO:0000256" key="3">
    <source>
        <dbReference type="ARBA" id="ARBA00022723"/>
    </source>
</evidence>
<dbReference type="PANTHER" id="PTHR43161:SF9">
    <property type="entry name" value="SORBITOL DEHYDROGENASE"/>
    <property type="match status" value="1"/>
</dbReference>
<keyword evidence="10" id="KW-1185">Reference proteome</keyword>
<accession>A0A6H5HW19</accession>
<dbReference type="GO" id="GO:0003939">
    <property type="term" value="F:L-iditol 2-dehydrogenase (NAD+) activity"/>
    <property type="evidence" value="ECO:0007669"/>
    <property type="project" value="TreeGrafter"/>
</dbReference>
<dbReference type="PROSITE" id="PS00059">
    <property type="entry name" value="ADH_ZINC"/>
    <property type="match status" value="1"/>
</dbReference>
<comment type="cofactor">
    <cofactor evidence="1">
        <name>Zn(2+)</name>
        <dbReference type="ChEBI" id="CHEBI:29105"/>
    </cofactor>
</comment>
<dbReference type="SUPFAM" id="SSF50129">
    <property type="entry name" value="GroES-like"/>
    <property type="match status" value="1"/>
</dbReference>
<organism evidence="9 10">
    <name type="scientific">Trichogramma brassicae</name>
    <dbReference type="NCBI Taxonomy" id="86971"/>
    <lineage>
        <taxon>Eukaryota</taxon>
        <taxon>Metazoa</taxon>
        <taxon>Ecdysozoa</taxon>
        <taxon>Arthropoda</taxon>
        <taxon>Hexapoda</taxon>
        <taxon>Insecta</taxon>
        <taxon>Pterygota</taxon>
        <taxon>Neoptera</taxon>
        <taxon>Endopterygota</taxon>
        <taxon>Hymenoptera</taxon>
        <taxon>Apocrita</taxon>
        <taxon>Proctotrupomorpha</taxon>
        <taxon>Chalcidoidea</taxon>
        <taxon>Trichogrammatidae</taxon>
        <taxon>Trichogramma</taxon>
    </lineage>
</organism>
<sequence>MVANLHTYRPIPGKKKAPVHVLIDLEVLLKMACVGICGSDVHYLVNGRIGDFVLNKPMIMGHEASGTVIKLGKEVKHLQIGDKVAIEPGIPCHVCNFCKKGKYNLCAEMKFCATPPIDGNLQQYYTHPADLCFKLPKNVTLEEGALAEPLSVAVHACKRAKVGVGSKVMIIGAGTIGLMILVTAKAMGADKVVIAVAEANNKQVFIPAARK</sequence>
<dbReference type="Pfam" id="PF08240">
    <property type="entry name" value="ADH_N"/>
    <property type="match status" value="1"/>
</dbReference>
<keyword evidence="4" id="KW-0862">Zinc</keyword>
<evidence type="ECO:0000256" key="4">
    <source>
        <dbReference type="ARBA" id="ARBA00022833"/>
    </source>
</evidence>
<keyword evidence="3" id="KW-0479">Metal-binding</keyword>
<proteinExistence type="inferred from homology"/>
<evidence type="ECO:0000256" key="5">
    <source>
        <dbReference type="ARBA" id="ARBA00023002"/>
    </source>
</evidence>
<evidence type="ECO:0000313" key="10">
    <source>
        <dbReference type="Proteomes" id="UP000479190"/>
    </source>
</evidence>
<dbReference type="OrthoDB" id="1879366at2759"/>
<reference evidence="9 10" key="1">
    <citation type="submission" date="2020-02" db="EMBL/GenBank/DDBJ databases">
        <authorList>
            <person name="Ferguson B K."/>
        </authorList>
    </citation>
    <scope>NUCLEOTIDE SEQUENCE [LARGE SCALE GENOMIC DNA]</scope>
</reference>
<comment type="similarity">
    <text evidence="2">Belongs to the zinc-containing alcohol dehydrogenase family.</text>
</comment>
<dbReference type="Gene3D" id="3.40.50.720">
    <property type="entry name" value="NAD(P)-binding Rossmann-like Domain"/>
    <property type="match status" value="1"/>
</dbReference>
<dbReference type="AlphaFoldDB" id="A0A6H5HW19"/>
<keyword evidence="5" id="KW-0560">Oxidoreductase</keyword>
<protein>
    <recommendedName>
        <fullName evidence="6">Sorbitol dehydrogenase</fullName>
    </recommendedName>
    <alternativeName>
        <fullName evidence="7">Polyol dehydrogenase</fullName>
    </alternativeName>
</protein>
<dbReference type="InterPro" id="IPR011032">
    <property type="entry name" value="GroES-like_sf"/>
</dbReference>